<evidence type="ECO:0000313" key="27">
    <source>
        <dbReference type="Proteomes" id="UP000008237"/>
    </source>
</evidence>
<comment type="function">
    <text evidence="16">Plays a role in short-term synaptic plasticity in a subset of GABAergic neurons in the brain.</text>
</comment>
<dbReference type="GO" id="GO:0005765">
    <property type="term" value="C:lysosomal membrane"/>
    <property type="evidence" value="ECO:0007669"/>
    <property type="project" value="TreeGrafter"/>
</dbReference>
<comment type="caution">
    <text evidence="20">Lacks conserved residue(s) required for the propagation of feature annotation.</text>
</comment>
<dbReference type="Pfam" id="PF01299">
    <property type="entry name" value="Lamp2-like_luminal"/>
    <property type="match status" value="1"/>
</dbReference>
<evidence type="ECO:0000256" key="8">
    <source>
        <dbReference type="ARBA" id="ARBA00022753"/>
    </source>
</evidence>
<feature type="compositionally biased region" description="Low complexity" evidence="21">
    <location>
        <begin position="117"/>
        <end position="142"/>
    </location>
</feature>
<evidence type="ECO:0000256" key="6">
    <source>
        <dbReference type="ARBA" id="ARBA00022692"/>
    </source>
</evidence>
<dbReference type="Gene3D" id="2.40.160.110">
    <property type="match status" value="1"/>
</dbReference>
<dbReference type="CDD" id="cd12087">
    <property type="entry name" value="TM_EGFR-like"/>
    <property type="match status" value="1"/>
</dbReference>
<keyword evidence="9 22" id="KW-1133">Transmembrane helix</keyword>
<name>E2BYU2_HARSA</name>
<dbReference type="AlphaFoldDB" id="E2BYU2"/>
<evidence type="ECO:0000256" key="2">
    <source>
        <dbReference type="ARBA" id="ARBA00004158"/>
    </source>
</evidence>
<dbReference type="PANTHER" id="PTHR11506">
    <property type="entry name" value="LYSOSOME-ASSOCIATED MEMBRANE GLYCOPROTEIN"/>
    <property type="match status" value="1"/>
</dbReference>
<evidence type="ECO:0000256" key="15">
    <source>
        <dbReference type="ARBA" id="ARBA00029428"/>
    </source>
</evidence>
<dbReference type="Pfam" id="PF21222">
    <property type="entry name" value="Lamp2_2nd"/>
    <property type="match status" value="1"/>
</dbReference>
<evidence type="ECO:0000256" key="11">
    <source>
        <dbReference type="ARBA" id="ARBA00023136"/>
    </source>
</evidence>
<keyword evidence="11 20" id="KW-0472">Membrane</keyword>
<keyword evidence="20" id="KW-1015">Disulfide bond</keyword>
<evidence type="ECO:0000256" key="21">
    <source>
        <dbReference type="SAM" id="MobiDB-lite"/>
    </source>
</evidence>
<evidence type="ECO:0000256" key="20">
    <source>
        <dbReference type="PROSITE-ProRule" id="PRU00740"/>
    </source>
</evidence>
<keyword evidence="27" id="KW-1185">Reference proteome</keyword>
<dbReference type="EMBL" id="GL451531">
    <property type="protein sequence ID" value="EFN79114.1"/>
    <property type="molecule type" value="Genomic_DNA"/>
</dbReference>
<sequence length="336" mass="36793">MLKPLLLLCWTAIFVSAGDQKINGTSDTSVPTSLSPERLITRPQSLDKDVPIISNSEHVPSIQDEHLTNPPKLSELNADLKSKASDLDKKSYDSTSEPSVVTQAPITKPTTKLITTTTPLNTTTSTTTSTTIIPPSTTSVPTTPVPPPSTKKWIVEENNIMCIIVQMAAQFSFNYTVNNKTIHKTMDIPSSGNGTVSGICGKTEQNLTVSWNAQKDNFTLHFMKNDTTKHKTMALIHMTPQYEIGLSNSYRCFKEQKLNLYIEDECVGYLTVSNLQLQAFRGDNSTSFGLAKDCAFDTPDIVPITVGCALAGLVVIVLIAYLVGRRRSQARGYLSM</sequence>
<comment type="similarity">
    <text evidence="5 20">Belongs to the LAMP family.</text>
</comment>
<protein>
    <recommendedName>
        <fullName evidence="18">Lysosome-associated membrane glycoprotein 5</fullName>
    </recommendedName>
    <alternativeName>
        <fullName evidence="19">Lysosome-associated membrane protein 5</fullName>
    </alternativeName>
</protein>
<proteinExistence type="inferred from homology"/>
<evidence type="ECO:0000256" key="16">
    <source>
        <dbReference type="ARBA" id="ARBA00053950"/>
    </source>
</evidence>
<keyword evidence="10" id="KW-0770">Synapse</keyword>
<evidence type="ECO:0000259" key="24">
    <source>
        <dbReference type="Pfam" id="PF01299"/>
    </source>
</evidence>
<evidence type="ECO:0000313" key="26">
    <source>
        <dbReference type="EMBL" id="EFN79114.1"/>
    </source>
</evidence>
<evidence type="ECO:0000256" key="1">
    <source>
        <dbReference type="ARBA" id="ARBA00004151"/>
    </source>
</evidence>
<evidence type="ECO:0000256" key="3">
    <source>
        <dbReference type="ARBA" id="ARBA00004172"/>
    </source>
</evidence>
<accession>E2BYU2</accession>
<feature type="domain" description="Lysosome-associated membrane glycoprotein 2-like transmembrane" evidence="25">
    <location>
        <begin position="302"/>
        <end position="333"/>
    </location>
</feature>
<reference evidence="26 27" key="1">
    <citation type="journal article" date="2010" name="Science">
        <title>Genomic comparison of the ants Camponotus floridanus and Harpegnathos saltator.</title>
        <authorList>
            <person name="Bonasio R."/>
            <person name="Zhang G."/>
            <person name="Ye C."/>
            <person name="Mutti N.S."/>
            <person name="Fang X."/>
            <person name="Qin N."/>
            <person name="Donahue G."/>
            <person name="Yang P."/>
            <person name="Li Q."/>
            <person name="Li C."/>
            <person name="Zhang P."/>
            <person name="Huang Z."/>
            <person name="Berger S.L."/>
            <person name="Reinberg D."/>
            <person name="Wang J."/>
            <person name="Liebig J."/>
        </authorList>
    </citation>
    <scope>NUCLEOTIDE SEQUENCE [LARGE SCALE GENOMIC DNA]</scope>
    <source>
        <strain evidence="26 27">R22 G/1</strain>
    </source>
</reference>
<dbReference type="OrthoDB" id="6232933at2759"/>
<dbReference type="GO" id="GO:0031902">
    <property type="term" value="C:late endosome membrane"/>
    <property type="evidence" value="ECO:0007669"/>
    <property type="project" value="TreeGrafter"/>
</dbReference>
<evidence type="ECO:0000259" key="25">
    <source>
        <dbReference type="Pfam" id="PF21222"/>
    </source>
</evidence>
<evidence type="ECO:0000256" key="22">
    <source>
        <dbReference type="SAM" id="Phobius"/>
    </source>
</evidence>
<keyword evidence="8" id="KW-0967">Endosome</keyword>
<dbReference type="InterPro" id="IPR002000">
    <property type="entry name" value="Lysosome-assoc_membr_glycop"/>
</dbReference>
<feature type="signal peptide" evidence="23">
    <location>
        <begin position="1"/>
        <end position="17"/>
    </location>
</feature>
<evidence type="ECO:0000256" key="12">
    <source>
        <dbReference type="ARBA" id="ARBA00023180"/>
    </source>
</evidence>
<dbReference type="GO" id="GO:0072594">
    <property type="term" value="P:establishment of protein localization to organelle"/>
    <property type="evidence" value="ECO:0007669"/>
    <property type="project" value="TreeGrafter"/>
</dbReference>
<dbReference type="InterPro" id="IPR048528">
    <property type="entry name" value="Lamp2-like_luminal"/>
</dbReference>
<feature type="transmembrane region" description="Helical" evidence="22">
    <location>
        <begin position="301"/>
        <end position="323"/>
    </location>
</feature>
<dbReference type="PRINTS" id="PR00336">
    <property type="entry name" value="LYSASSOCTDMP"/>
</dbReference>
<keyword evidence="14" id="KW-0968">Cytoplasmic vesicle</keyword>
<dbReference type="Proteomes" id="UP000008237">
    <property type="component" value="Unassembled WGS sequence"/>
</dbReference>
<keyword evidence="6 20" id="KW-0812">Transmembrane</keyword>
<dbReference type="InParanoid" id="E2BYU2"/>
<evidence type="ECO:0000256" key="13">
    <source>
        <dbReference type="ARBA" id="ARBA00023273"/>
    </source>
</evidence>
<dbReference type="OMA" id="CIMLQMA"/>
<evidence type="ECO:0000256" key="18">
    <source>
        <dbReference type="ARBA" id="ARBA00074379"/>
    </source>
</evidence>
<dbReference type="GO" id="GO:0005886">
    <property type="term" value="C:plasma membrane"/>
    <property type="evidence" value="ECO:0007669"/>
    <property type="project" value="UniProtKB-SubCell"/>
</dbReference>
<evidence type="ECO:0000256" key="7">
    <source>
        <dbReference type="ARBA" id="ARBA00022729"/>
    </source>
</evidence>
<evidence type="ECO:0000256" key="19">
    <source>
        <dbReference type="ARBA" id="ARBA00076257"/>
    </source>
</evidence>
<keyword evidence="7 23" id="KW-0732">Signal</keyword>
<dbReference type="FunCoup" id="E2BYU2">
    <property type="interactions" value="426"/>
</dbReference>
<dbReference type="PROSITE" id="PS51407">
    <property type="entry name" value="LAMP_3"/>
    <property type="match status" value="1"/>
</dbReference>
<evidence type="ECO:0000256" key="10">
    <source>
        <dbReference type="ARBA" id="ARBA00023018"/>
    </source>
</evidence>
<gene>
    <name evidence="26" type="ORF">EAI_11697</name>
</gene>
<comment type="subcellular location">
    <subcellularLocation>
        <location evidence="4">Cell projection</location>
        <location evidence="4">Dendrite</location>
    </subcellularLocation>
    <subcellularLocation>
        <location evidence="17">Cell projection</location>
        <location evidence="17">Growth cone membrane</location>
        <topology evidence="17">Single-pass type I membrane protein</topology>
    </subcellularLocation>
    <subcellularLocation>
        <location evidence="15">Cytoplasmic vesicle</location>
        <location evidence="15">Secretory vesicle</location>
        <location evidence="15">Synaptic vesicle membrane</location>
        <topology evidence="15">Single-pass type I membrane protein</topology>
    </subcellularLocation>
    <subcellularLocation>
        <location evidence="2">Early endosome membrane</location>
        <topology evidence="2">Single-pass type I membrane protein</topology>
    </subcellularLocation>
    <subcellularLocation>
        <location evidence="1">Endoplasmic reticulum-Golgi intermediate compartment membrane</location>
        <topology evidence="1">Single-pass type I membrane protein</topology>
    </subcellularLocation>
    <subcellularLocation>
        <location evidence="20">Membrane</location>
        <topology evidence="20">Single-pass type I membrane protein</topology>
    </subcellularLocation>
    <subcellularLocation>
        <location evidence="3">Recycling endosome</location>
    </subcellularLocation>
</comment>
<evidence type="ECO:0000256" key="23">
    <source>
        <dbReference type="SAM" id="SignalP"/>
    </source>
</evidence>
<feature type="region of interest" description="Disordered" evidence="21">
    <location>
        <begin position="117"/>
        <end position="147"/>
    </location>
</feature>
<evidence type="ECO:0000256" key="5">
    <source>
        <dbReference type="ARBA" id="ARBA00009644"/>
    </source>
</evidence>
<feature type="domain" description="Lysosome-associated membrane glycoprotein 2-like luminal" evidence="24">
    <location>
        <begin position="148"/>
        <end position="230"/>
    </location>
</feature>
<evidence type="ECO:0000256" key="9">
    <source>
        <dbReference type="ARBA" id="ARBA00022989"/>
    </source>
</evidence>
<evidence type="ECO:0000256" key="4">
    <source>
        <dbReference type="ARBA" id="ARBA00004279"/>
    </source>
</evidence>
<feature type="disulfide bond" evidence="20">
    <location>
        <begin position="162"/>
        <end position="200"/>
    </location>
</feature>
<evidence type="ECO:0000256" key="14">
    <source>
        <dbReference type="ARBA" id="ARBA00023329"/>
    </source>
</evidence>
<keyword evidence="12" id="KW-0325">Glycoprotein</keyword>
<organism evidence="27">
    <name type="scientific">Harpegnathos saltator</name>
    <name type="common">Jerdon's jumping ant</name>
    <dbReference type="NCBI Taxonomy" id="610380"/>
    <lineage>
        <taxon>Eukaryota</taxon>
        <taxon>Metazoa</taxon>
        <taxon>Ecdysozoa</taxon>
        <taxon>Arthropoda</taxon>
        <taxon>Hexapoda</taxon>
        <taxon>Insecta</taxon>
        <taxon>Pterygota</taxon>
        <taxon>Neoptera</taxon>
        <taxon>Endopterygota</taxon>
        <taxon>Hymenoptera</taxon>
        <taxon>Apocrita</taxon>
        <taxon>Aculeata</taxon>
        <taxon>Formicoidea</taxon>
        <taxon>Formicidae</taxon>
        <taxon>Ponerinae</taxon>
        <taxon>Ponerini</taxon>
        <taxon>Harpegnathos</taxon>
    </lineage>
</organism>
<dbReference type="InterPro" id="IPR048524">
    <property type="entry name" value="Lamp2-like_TM"/>
</dbReference>
<evidence type="ECO:0000256" key="17">
    <source>
        <dbReference type="ARBA" id="ARBA00060492"/>
    </source>
</evidence>
<dbReference type="STRING" id="610380.E2BYU2"/>
<feature type="chain" id="PRO_5003157541" description="Lysosome-associated membrane glycoprotein 5" evidence="23">
    <location>
        <begin position="18"/>
        <end position="336"/>
    </location>
</feature>
<dbReference type="PANTHER" id="PTHR11506:SF35">
    <property type="entry name" value="LYSOSOME-ASSOCIATED MEMBRANE GLYCOPROTEIN 5"/>
    <property type="match status" value="1"/>
</dbReference>
<keyword evidence="13" id="KW-0966">Cell projection</keyword>